<reference evidence="1" key="1">
    <citation type="submission" date="2021-01" db="EMBL/GenBank/DDBJ databases">
        <authorList>
            <person name="Sun Q."/>
        </authorList>
    </citation>
    <scope>NUCLEOTIDE SEQUENCE</scope>
    <source>
        <strain evidence="1">YIM B02566</strain>
    </source>
</reference>
<comment type="caution">
    <text evidence="1">The sequence shown here is derived from an EMBL/GenBank/DDBJ whole genome shotgun (WGS) entry which is preliminary data.</text>
</comment>
<organism evidence="1 2">
    <name type="scientific">Taklimakanibacter albus</name>
    <dbReference type="NCBI Taxonomy" id="2800327"/>
    <lineage>
        <taxon>Bacteria</taxon>
        <taxon>Pseudomonadati</taxon>
        <taxon>Pseudomonadota</taxon>
        <taxon>Alphaproteobacteria</taxon>
        <taxon>Hyphomicrobiales</taxon>
        <taxon>Aestuariivirgaceae</taxon>
        <taxon>Taklimakanibacter</taxon>
    </lineage>
</organism>
<name>A0ACC5R9G6_9HYPH</name>
<evidence type="ECO:0000313" key="1">
    <source>
        <dbReference type="EMBL" id="MBK1869237.1"/>
    </source>
</evidence>
<accession>A0ACC5R9G6</accession>
<keyword evidence="2" id="KW-1185">Reference proteome</keyword>
<proteinExistence type="predicted"/>
<dbReference type="Proteomes" id="UP000616151">
    <property type="component" value="Unassembled WGS sequence"/>
</dbReference>
<dbReference type="EMBL" id="JAENHL010000008">
    <property type="protein sequence ID" value="MBK1869237.1"/>
    <property type="molecule type" value="Genomic_DNA"/>
</dbReference>
<sequence length="212" mass="23144">MSRPTKHHPERGNARPRLLDVALGMIRLKGFAATSVDDLCQAAAVTKGSYFHHFKSKDELGVAAAEHWAETTTAFFAEAPYHLPKNPLDRILAYVAFRKSIIVGALPEFTCLVGTMVQEVYASSPAIRDACAASIFGHAATLEPDIRAAMKERNISGWTAESLARHTQTVIQGAFILAKAGNSPELARESLDHLEQYIRLLFGCPNKEVSSP</sequence>
<gene>
    <name evidence="1" type="ORF">JHL16_22950</name>
</gene>
<protein>
    <submittedName>
        <fullName evidence="1">TetR/AcrR family transcriptional regulator</fullName>
    </submittedName>
</protein>
<evidence type="ECO:0000313" key="2">
    <source>
        <dbReference type="Proteomes" id="UP000616151"/>
    </source>
</evidence>